<dbReference type="EMBL" id="QKLU01000010">
    <property type="protein sequence ID" value="PYF69462.1"/>
    <property type="molecule type" value="Genomic_DNA"/>
</dbReference>
<dbReference type="AlphaFoldDB" id="A0A318U737"/>
<dbReference type="Proteomes" id="UP000248198">
    <property type="component" value="Unassembled WGS sequence"/>
</dbReference>
<sequence length="226" mass="25270">MKKNNLILSALLFLCNTNIFAQDCNNFFFFTENKEVVINNYDKTGKFSGKDIGTISHVQQSGESITSQYRVVKYDAGGKIKQDGNATITCKNGNVSMGFQIPALDEGDKPKEAYFTYPSGMQTGQNLQAGMEMNIKGKVKGKKMDVSFKVENRKVIGKERVNTPAGSYDTFKITYDMDVRFKVLGIGIPMKLKVYEWYSPLAGVVKTESYNKDGQMEEHSILASIK</sequence>
<comment type="caution">
    <text evidence="3">The sequence shown here is derived from an EMBL/GenBank/DDBJ whole genome shotgun (WGS) entry which is preliminary data.</text>
</comment>
<reference evidence="3 4" key="1">
    <citation type="submission" date="2018-06" db="EMBL/GenBank/DDBJ databases">
        <title>Genomic Encyclopedia of Archaeal and Bacterial Type Strains, Phase II (KMG-II): from individual species to whole genera.</title>
        <authorList>
            <person name="Goeker M."/>
        </authorList>
    </citation>
    <scope>NUCLEOTIDE SEQUENCE [LARGE SCALE GENOMIC DNA]</scope>
    <source>
        <strain evidence="3 4">DSM 27372</strain>
    </source>
</reference>
<organism evidence="3 4">
    <name type="scientific">Pedobacter nutrimenti</name>
    <dbReference type="NCBI Taxonomy" id="1241337"/>
    <lineage>
        <taxon>Bacteria</taxon>
        <taxon>Pseudomonadati</taxon>
        <taxon>Bacteroidota</taxon>
        <taxon>Sphingobacteriia</taxon>
        <taxon>Sphingobacteriales</taxon>
        <taxon>Sphingobacteriaceae</taxon>
        <taxon>Pedobacter</taxon>
    </lineage>
</organism>
<dbReference type="InterPro" id="IPR049279">
    <property type="entry name" value="DUF3108-like"/>
</dbReference>
<evidence type="ECO:0000313" key="3">
    <source>
        <dbReference type="EMBL" id="PYF69462.1"/>
    </source>
</evidence>
<evidence type="ECO:0000256" key="1">
    <source>
        <dbReference type="SAM" id="SignalP"/>
    </source>
</evidence>
<dbReference type="Pfam" id="PF21347">
    <property type="entry name" value="DUF3108_like"/>
    <property type="match status" value="1"/>
</dbReference>
<proteinExistence type="predicted"/>
<dbReference type="OrthoDB" id="665223at2"/>
<keyword evidence="4" id="KW-1185">Reference proteome</keyword>
<dbReference type="RefSeq" id="WP_110834420.1">
    <property type="nucleotide sequence ID" value="NZ_QKLU01000010.1"/>
</dbReference>
<feature type="signal peptide" evidence="1">
    <location>
        <begin position="1"/>
        <end position="21"/>
    </location>
</feature>
<name>A0A318U737_9SPHI</name>
<keyword evidence="1" id="KW-0732">Signal</keyword>
<accession>A0A318U737</accession>
<feature type="chain" id="PRO_5016360257" description="DUF3108 domain-containing protein" evidence="1">
    <location>
        <begin position="22"/>
        <end position="226"/>
    </location>
</feature>
<protein>
    <recommendedName>
        <fullName evidence="2">DUF3108 domain-containing protein</fullName>
    </recommendedName>
</protein>
<evidence type="ECO:0000259" key="2">
    <source>
        <dbReference type="Pfam" id="PF21347"/>
    </source>
</evidence>
<feature type="domain" description="DUF3108" evidence="2">
    <location>
        <begin position="34"/>
        <end position="222"/>
    </location>
</feature>
<gene>
    <name evidence="3" type="ORF">B0O44_110102</name>
</gene>
<dbReference type="Gene3D" id="2.40.360.20">
    <property type="match status" value="1"/>
</dbReference>
<evidence type="ECO:0000313" key="4">
    <source>
        <dbReference type="Proteomes" id="UP000248198"/>
    </source>
</evidence>